<reference evidence="1 2" key="1">
    <citation type="submission" date="2014-04" db="EMBL/GenBank/DDBJ databases">
        <authorList>
            <consortium name="DOE Joint Genome Institute"/>
            <person name="Kuo A."/>
            <person name="Gay G."/>
            <person name="Dore J."/>
            <person name="Kohler A."/>
            <person name="Nagy L.G."/>
            <person name="Floudas D."/>
            <person name="Copeland A."/>
            <person name="Barry K.W."/>
            <person name="Cichocki N."/>
            <person name="Veneault-Fourrey C."/>
            <person name="LaButti K."/>
            <person name="Lindquist E.A."/>
            <person name="Lipzen A."/>
            <person name="Lundell T."/>
            <person name="Morin E."/>
            <person name="Murat C."/>
            <person name="Sun H."/>
            <person name="Tunlid A."/>
            <person name="Henrissat B."/>
            <person name="Grigoriev I.V."/>
            <person name="Hibbett D.S."/>
            <person name="Martin F."/>
            <person name="Nordberg H.P."/>
            <person name="Cantor M.N."/>
            <person name="Hua S.X."/>
        </authorList>
    </citation>
    <scope>NUCLEOTIDE SEQUENCE [LARGE SCALE GENOMIC DNA]</scope>
    <source>
        <strain evidence="2">h7</strain>
    </source>
</reference>
<sequence>MDNKAGYHTLSSAVASPAAVVPIADSIMKIKKADKKAPAPTTEAEALRKDPLKNYDQGELGELEGSHILQRELEAPRRRPAQYAYCLMSGRDRLPSSTHGYEYTFASRRNGSQEHQLPVMALSCVQLLDFWTMIQDQLGLAYRRAAHRRLPPNGVGVGEMRLGFVGWLRISISCAAVARENLSDPFWLPAPEEEIPARLVFLFFFMDFLCFPHGPPFSLTFDRL</sequence>
<proteinExistence type="predicted"/>
<dbReference type="HOGENOM" id="CLU_1235162_0_0_1"/>
<keyword evidence="2" id="KW-1185">Reference proteome</keyword>
<gene>
    <name evidence="1" type="ORF">M413DRAFT_7471</name>
</gene>
<name>A0A0C2Z0M1_HEBCY</name>
<accession>A0A0C2Z0M1</accession>
<evidence type="ECO:0000313" key="2">
    <source>
        <dbReference type="Proteomes" id="UP000053424"/>
    </source>
</evidence>
<reference evidence="2" key="2">
    <citation type="submission" date="2015-01" db="EMBL/GenBank/DDBJ databases">
        <title>Evolutionary Origins and Diversification of the Mycorrhizal Mutualists.</title>
        <authorList>
            <consortium name="DOE Joint Genome Institute"/>
            <consortium name="Mycorrhizal Genomics Consortium"/>
            <person name="Kohler A."/>
            <person name="Kuo A."/>
            <person name="Nagy L.G."/>
            <person name="Floudas D."/>
            <person name="Copeland A."/>
            <person name="Barry K.W."/>
            <person name="Cichocki N."/>
            <person name="Veneault-Fourrey C."/>
            <person name="LaButti K."/>
            <person name="Lindquist E.A."/>
            <person name="Lipzen A."/>
            <person name="Lundell T."/>
            <person name="Morin E."/>
            <person name="Murat C."/>
            <person name="Riley R."/>
            <person name="Ohm R."/>
            <person name="Sun H."/>
            <person name="Tunlid A."/>
            <person name="Henrissat B."/>
            <person name="Grigoriev I.V."/>
            <person name="Hibbett D.S."/>
            <person name="Martin F."/>
        </authorList>
    </citation>
    <scope>NUCLEOTIDE SEQUENCE [LARGE SCALE GENOMIC DNA]</scope>
    <source>
        <strain evidence="2">h7</strain>
    </source>
</reference>
<organism evidence="1 2">
    <name type="scientific">Hebeloma cylindrosporum</name>
    <dbReference type="NCBI Taxonomy" id="76867"/>
    <lineage>
        <taxon>Eukaryota</taxon>
        <taxon>Fungi</taxon>
        <taxon>Dikarya</taxon>
        <taxon>Basidiomycota</taxon>
        <taxon>Agaricomycotina</taxon>
        <taxon>Agaricomycetes</taxon>
        <taxon>Agaricomycetidae</taxon>
        <taxon>Agaricales</taxon>
        <taxon>Agaricineae</taxon>
        <taxon>Hymenogastraceae</taxon>
        <taxon>Hebeloma</taxon>
    </lineage>
</organism>
<protein>
    <submittedName>
        <fullName evidence="1">Uncharacterized protein</fullName>
    </submittedName>
</protein>
<evidence type="ECO:0000313" key="1">
    <source>
        <dbReference type="EMBL" id="KIM46702.1"/>
    </source>
</evidence>
<dbReference type="Proteomes" id="UP000053424">
    <property type="component" value="Unassembled WGS sequence"/>
</dbReference>
<dbReference type="EMBL" id="KN831770">
    <property type="protein sequence ID" value="KIM46702.1"/>
    <property type="molecule type" value="Genomic_DNA"/>
</dbReference>
<dbReference type="AlphaFoldDB" id="A0A0C2Z0M1"/>